<dbReference type="InterPro" id="IPR020048">
    <property type="entry name" value="NADPH-dep_FMN_reduc_SsuE"/>
</dbReference>
<feature type="domain" description="NADPH-dependent FMN reductase-like" evidence="4">
    <location>
        <begin position="11"/>
        <end position="151"/>
    </location>
</feature>
<keyword evidence="1" id="KW-0285">Flavoprotein</keyword>
<dbReference type="NCBIfam" id="TIGR03567">
    <property type="entry name" value="FMN_reduc_SsuE"/>
    <property type="match status" value="1"/>
</dbReference>
<evidence type="ECO:0000313" key="5">
    <source>
        <dbReference type="EMBL" id="MBP1891703.1"/>
    </source>
</evidence>
<name>A0ABS4F630_9BACL</name>
<evidence type="ECO:0000256" key="1">
    <source>
        <dbReference type="ARBA" id="ARBA00022630"/>
    </source>
</evidence>
<dbReference type="PANTHER" id="PTHR43408:SF1">
    <property type="entry name" value="FMN REDUCTASE (NADPH)"/>
    <property type="match status" value="1"/>
</dbReference>
<evidence type="ECO:0000256" key="3">
    <source>
        <dbReference type="ARBA" id="ARBA00023002"/>
    </source>
</evidence>
<dbReference type="PANTHER" id="PTHR43408">
    <property type="entry name" value="FMN REDUCTASE (NADPH)"/>
    <property type="match status" value="1"/>
</dbReference>
<accession>A0ABS4F630</accession>
<dbReference type="GO" id="GO:0052873">
    <property type="term" value="F:FMN reductase (NADPH) activity"/>
    <property type="evidence" value="ECO:0007669"/>
    <property type="project" value="UniProtKB-EC"/>
</dbReference>
<keyword evidence="3 5" id="KW-0560">Oxidoreductase</keyword>
<protein>
    <submittedName>
        <fullName evidence="5">FMN reductase</fullName>
        <ecNumber evidence="5">1.5.1.38</ecNumber>
    </submittedName>
</protein>
<evidence type="ECO:0000313" key="6">
    <source>
        <dbReference type="Proteomes" id="UP000706926"/>
    </source>
</evidence>
<dbReference type="InterPro" id="IPR051814">
    <property type="entry name" value="NAD(P)H-dep_FMN_reductase"/>
</dbReference>
<reference evidence="5 6" key="1">
    <citation type="submission" date="2021-03" db="EMBL/GenBank/DDBJ databases">
        <title>Genomic Encyclopedia of Type Strains, Phase IV (KMG-IV): sequencing the most valuable type-strain genomes for metagenomic binning, comparative biology and taxonomic classification.</title>
        <authorList>
            <person name="Goeker M."/>
        </authorList>
    </citation>
    <scope>NUCLEOTIDE SEQUENCE [LARGE SCALE GENOMIC DNA]</scope>
    <source>
        <strain evidence="5 6">DSM 15596</strain>
    </source>
</reference>
<comment type="caution">
    <text evidence="5">The sequence shown here is derived from an EMBL/GenBank/DDBJ whole genome shotgun (WGS) entry which is preliminary data.</text>
</comment>
<dbReference type="EMBL" id="JAGGKI010000002">
    <property type="protein sequence ID" value="MBP1891703.1"/>
    <property type="molecule type" value="Genomic_DNA"/>
</dbReference>
<sequence>MKITEVRKMAKAVIINGSPTAGSRLNAIMEYAEQALTAANFEVSRIDVASLPPEDLIHTKFESEHIVKANGLVAEADAVIVASPVYKASYTGVLKTFLDLIPQKGLAGKIVLPLFIGGSLAHLLAIDYSLKPVLSSIGARHILGGVYAVDAQVARTEDGGFDVAEVLQERLAQAIEELIEETRYRTGRG</sequence>
<dbReference type="EC" id="1.5.1.38" evidence="5"/>
<dbReference type="Pfam" id="PF03358">
    <property type="entry name" value="FMN_red"/>
    <property type="match status" value="1"/>
</dbReference>
<dbReference type="SUPFAM" id="SSF52218">
    <property type="entry name" value="Flavoproteins"/>
    <property type="match status" value="1"/>
</dbReference>
<dbReference type="Gene3D" id="3.40.50.360">
    <property type="match status" value="1"/>
</dbReference>
<dbReference type="InterPro" id="IPR005025">
    <property type="entry name" value="FMN_Rdtase-like_dom"/>
</dbReference>
<evidence type="ECO:0000256" key="2">
    <source>
        <dbReference type="ARBA" id="ARBA00022643"/>
    </source>
</evidence>
<organism evidence="5 6">
    <name type="scientific">Paenibacillus lactis</name>
    <dbReference type="NCBI Taxonomy" id="228574"/>
    <lineage>
        <taxon>Bacteria</taxon>
        <taxon>Bacillati</taxon>
        <taxon>Bacillota</taxon>
        <taxon>Bacilli</taxon>
        <taxon>Bacillales</taxon>
        <taxon>Paenibacillaceae</taxon>
        <taxon>Paenibacillus</taxon>
    </lineage>
</organism>
<keyword evidence="6" id="KW-1185">Reference proteome</keyword>
<evidence type="ECO:0000259" key="4">
    <source>
        <dbReference type="Pfam" id="PF03358"/>
    </source>
</evidence>
<dbReference type="Proteomes" id="UP000706926">
    <property type="component" value="Unassembled WGS sequence"/>
</dbReference>
<proteinExistence type="predicted"/>
<gene>
    <name evidence="5" type="ORF">J2Z18_000775</name>
</gene>
<keyword evidence="2" id="KW-0288">FMN</keyword>
<dbReference type="InterPro" id="IPR029039">
    <property type="entry name" value="Flavoprotein-like_sf"/>
</dbReference>